<evidence type="ECO:0000313" key="3">
    <source>
        <dbReference type="Proteomes" id="UP000292702"/>
    </source>
</evidence>
<evidence type="ECO:0000313" key="2">
    <source>
        <dbReference type="EMBL" id="TCD65348.1"/>
    </source>
</evidence>
<evidence type="ECO:0000256" key="1">
    <source>
        <dbReference type="SAM" id="MobiDB-lite"/>
    </source>
</evidence>
<reference evidence="2 3" key="1">
    <citation type="submission" date="2018-11" db="EMBL/GenBank/DDBJ databases">
        <title>Genome assembly of Steccherinum ochraceum LE-BIN_3174, the white-rot fungus of the Steccherinaceae family (The Residual Polyporoid clade, Polyporales, Basidiomycota).</title>
        <authorList>
            <person name="Fedorova T.V."/>
            <person name="Glazunova O.A."/>
            <person name="Landesman E.O."/>
            <person name="Moiseenko K.V."/>
            <person name="Psurtseva N.V."/>
            <person name="Savinova O.S."/>
            <person name="Shakhova N.V."/>
            <person name="Tyazhelova T.V."/>
            <person name="Vasina D.V."/>
        </authorList>
    </citation>
    <scope>NUCLEOTIDE SEQUENCE [LARGE SCALE GENOMIC DNA]</scope>
    <source>
        <strain evidence="2 3">LE-BIN_3174</strain>
    </source>
</reference>
<feature type="compositionally biased region" description="Low complexity" evidence="1">
    <location>
        <begin position="1"/>
        <end position="19"/>
    </location>
</feature>
<dbReference type="Proteomes" id="UP000292702">
    <property type="component" value="Unassembled WGS sequence"/>
</dbReference>
<gene>
    <name evidence="2" type="ORF">EIP91_002787</name>
</gene>
<accession>A0A4R0RNB5</accession>
<keyword evidence="3" id="KW-1185">Reference proteome</keyword>
<proteinExistence type="predicted"/>
<protein>
    <submittedName>
        <fullName evidence="2">Uncharacterized protein</fullName>
    </submittedName>
</protein>
<dbReference type="EMBL" id="RWJN01000186">
    <property type="protein sequence ID" value="TCD65348.1"/>
    <property type="molecule type" value="Genomic_DNA"/>
</dbReference>
<dbReference type="AlphaFoldDB" id="A0A4R0RNB5"/>
<organism evidence="2 3">
    <name type="scientific">Steccherinum ochraceum</name>
    <dbReference type="NCBI Taxonomy" id="92696"/>
    <lineage>
        <taxon>Eukaryota</taxon>
        <taxon>Fungi</taxon>
        <taxon>Dikarya</taxon>
        <taxon>Basidiomycota</taxon>
        <taxon>Agaricomycotina</taxon>
        <taxon>Agaricomycetes</taxon>
        <taxon>Polyporales</taxon>
        <taxon>Steccherinaceae</taxon>
        <taxon>Steccherinum</taxon>
    </lineage>
</organism>
<comment type="caution">
    <text evidence="2">The sequence shown here is derived from an EMBL/GenBank/DDBJ whole genome shotgun (WGS) entry which is preliminary data.</text>
</comment>
<name>A0A4R0RNB5_9APHY</name>
<feature type="region of interest" description="Disordered" evidence="1">
    <location>
        <begin position="1"/>
        <end position="30"/>
    </location>
</feature>
<sequence length="201" mass="22070">MTRSRSSASGSSSSSSSSSPNDFQSGYSNALHLSGLGKKPMSSRVYSGDAIIADYTTGDKQKGLLRHDREEYHLGSRMEWHNLQPKCHQPLSPLSSLSVSSISSQSSATSRSSTPDSDPATVRFSWWLMSTLKNIYSPNQAKAVHDELVCISLHPNQYEQDIVRALLPYGLDIVALEYRRTGEMTPDLRKALKKASASMKA</sequence>